<organism evidence="2 3">
    <name type="scientific">Snodgrassella communis</name>
    <dbReference type="NCBI Taxonomy" id="2946699"/>
    <lineage>
        <taxon>Bacteria</taxon>
        <taxon>Pseudomonadati</taxon>
        <taxon>Pseudomonadota</taxon>
        <taxon>Betaproteobacteria</taxon>
        <taxon>Neisseriales</taxon>
        <taxon>Neisseriaceae</taxon>
        <taxon>Snodgrassella</taxon>
    </lineage>
</organism>
<proteinExistence type="predicted"/>
<keyword evidence="1" id="KW-1133">Transmembrane helix</keyword>
<keyword evidence="3" id="KW-1185">Reference proteome</keyword>
<dbReference type="EMBL" id="JFZV01000002">
    <property type="protein sequence ID" value="KDN15538.1"/>
    <property type="molecule type" value="Genomic_DNA"/>
</dbReference>
<name>A0A836MSM7_9NEIS</name>
<sequence>MSACFMLSGLMAALCYLFFQPLWIFLLIRAIQPALGYWQD</sequence>
<comment type="caution">
    <text evidence="2">The sequence shown here is derived from an EMBL/GenBank/DDBJ whole genome shotgun (WGS) entry which is preliminary data.</text>
</comment>
<feature type="transmembrane region" description="Helical" evidence="1">
    <location>
        <begin position="6"/>
        <end position="28"/>
    </location>
</feature>
<evidence type="ECO:0000313" key="2">
    <source>
        <dbReference type="EMBL" id="KDN15538.1"/>
    </source>
</evidence>
<reference evidence="2 3" key="1">
    <citation type="submission" date="2014-03" db="EMBL/GenBank/DDBJ databases">
        <title>The genomes of two eusocial bee gut symbionts.</title>
        <authorList>
            <person name="Kwong W.K."/>
            <person name="Engel P."/>
            <person name="Koch H."/>
            <person name="Moran N.A."/>
        </authorList>
    </citation>
    <scope>NUCLEOTIDE SEQUENCE [LARGE SCALE GENOMIC DNA]</scope>
    <source>
        <strain evidence="3">wkB29</strain>
    </source>
</reference>
<dbReference type="Proteomes" id="UP000027170">
    <property type="component" value="Unassembled WGS sequence"/>
</dbReference>
<evidence type="ECO:0000256" key="1">
    <source>
        <dbReference type="SAM" id="Phobius"/>
    </source>
</evidence>
<keyword evidence="1" id="KW-0472">Membrane</keyword>
<protein>
    <submittedName>
        <fullName evidence="2">Uncharacterized protein</fullName>
    </submittedName>
</protein>
<dbReference type="AlphaFoldDB" id="A0A836MSM7"/>
<gene>
    <name evidence="2" type="ORF">SALWKB29_0642</name>
</gene>
<evidence type="ECO:0000313" key="3">
    <source>
        <dbReference type="Proteomes" id="UP000027170"/>
    </source>
</evidence>
<keyword evidence="1" id="KW-0812">Transmembrane</keyword>
<accession>A0A836MSM7</accession>